<protein>
    <submittedName>
        <fullName evidence="3">Predicted protein</fullName>
    </submittedName>
</protein>
<name>D7L493_ARALL</name>
<evidence type="ECO:0000313" key="4">
    <source>
        <dbReference type="Proteomes" id="UP000008694"/>
    </source>
</evidence>
<dbReference type="Pfam" id="PF10151">
    <property type="entry name" value="TMEM214"/>
    <property type="match status" value="1"/>
</dbReference>
<dbReference type="GO" id="GO:0005783">
    <property type="term" value="C:endoplasmic reticulum"/>
    <property type="evidence" value="ECO:0007669"/>
    <property type="project" value="TreeGrafter"/>
</dbReference>
<dbReference type="STRING" id="81972.D7L493"/>
<feature type="transmembrane region" description="Helical" evidence="2">
    <location>
        <begin position="471"/>
        <end position="490"/>
    </location>
</feature>
<keyword evidence="4" id="KW-1185">Reference proteome</keyword>
<keyword evidence="2" id="KW-0472">Membrane</keyword>
<sequence>MDLRVCSKKKTKRDVTKSVESSDFETSTVNSQVGNGCNEVLNRKRKLKQKPAEVASDVEVDSDGSREARIGYLSSLKASASTDSSHLKVFLAKVYELFWSQPPALMCKLTEYFAIALSQVSFRWVEMFKGAPFSMLIDVPLCYIPEPLYETSVHWIKQRDFDKLSAYVLWASTRILKDLPQQHTSSTSQLEFFVVLAMVLRTRPDTLIRVSYQLRTRPIWQGQDALLVLVWTMAQASQVDLSVGLYSWANNLLPLVGNIKCCSPQSVDLILQSVENILSNPEAETILVNGVVRDGDWLIPPTSFEILVRLTFPLSSERVKTTERFEAIYPLLKKVALAPGCNAMEEIFELSLKLLVVEGNPVLAKEATEIAIWLLTENADCFEQWEILYKENLEASVALLKKLVEEWKDHSLKLISTPSDTLTLNRAMTSFRLESKNAISEGAANPSLYKEADKSCNVILRRLERTTVTTAMLLAAAGATTAATALILSFR</sequence>
<dbReference type="PANTHER" id="PTHR13448:SF14">
    <property type="entry name" value="F26K24.17 PROTEIN"/>
    <property type="match status" value="1"/>
</dbReference>
<evidence type="ECO:0000256" key="2">
    <source>
        <dbReference type="SAM" id="Phobius"/>
    </source>
</evidence>
<keyword evidence="2" id="KW-1133">Transmembrane helix</keyword>
<feature type="region of interest" description="Disordered" evidence="1">
    <location>
        <begin position="1"/>
        <end position="21"/>
    </location>
</feature>
<dbReference type="InterPro" id="IPR019308">
    <property type="entry name" value="TMEM214"/>
</dbReference>
<dbReference type="Proteomes" id="UP000008694">
    <property type="component" value="Unassembled WGS sequence"/>
</dbReference>
<feature type="compositionally biased region" description="Basic residues" evidence="1">
    <location>
        <begin position="1"/>
        <end position="12"/>
    </location>
</feature>
<dbReference type="PANTHER" id="PTHR13448">
    <property type="entry name" value="TRANSMEMBRANE PROTEIN 214"/>
    <property type="match status" value="1"/>
</dbReference>
<dbReference type="eggNOG" id="KOG4467">
    <property type="taxonomic scope" value="Eukaryota"/>
</dbReference>
<dbReference type="EMBL" id="GL348715">
    <property type="protein sequence ID" value="EFH61877.1"/>
    <property type="molecule type" value="Genomic_DNA"/>
</dbReference>
<keyword evidence="2" id="KW-0812">Transmembrane</keyword>
<gene>
    <name evidence="3" type="ORF">ARALYDRAFT_673429</name>
</gene>
<accession>D7L493</accession>
<organism evidence="4">
    <name type="scientific">Arabidopsis lyrata subsp. lyrata</name>
    <name type="common">Lyre-leaved rock-cress</name>
    <dbReference type="NCBI Taxonomy" id="81972"/>
    <lineage>
        <taxon>Eukaryota</taxon>
        <taxon>Viridiplantae</taxon>
        <taxon>Streptophyta</taxon>
        <taxon>Embryophyta</taxon>
        <taxon>Tracheophyta</taxon>
        <taxon>Spermatophyta</taxon>
        <taxon>Magnoliopsida</taxon>
        <taxon>eudicotyledons</taxon>
        <taxon>Gunneridae</taxon>
        <taxon>Pentapetalae</taxon>
        <taxon>rosids</taxon>
        <taxon>malvids</taxon>
        <taxon>Brassicales</taxon>
        <taxon>Brassicaceae</taxon>
        <taxon>Camelineae</taxon>
        <taxon>Arabidopsis</taxon>
    </lineage>
</organism>
<dbReference type="Gramene" id="Al_scaffold_0003_2626">
    <property type="protein sequence ID" value="Al_scaffold_0003_2626"/>
    <property type="gene ID" value="Al_scaffold_0003_2626"/>
</dbReference>
<proteinExistence type="predicted"/>
<reference evidence="4" key="1">
    <citation type="journal article" date="2011" name="Nat. Genet.">
        <title>The Arabidopsis lyrata genome sequence and the basis of rapid genome size change.</title>
        <authorList>
            <person name="Hu T.T."/>
            <person name="Pattyn P."/>
            <person name="Bakker E.G."/>
            <person name="Cao J."/>
            <person name="Cheng J.-F."/>
            <person name="Clark R.M."/>
            <person name="Fahlgren N."/>
            <person name="Fawcett J.A."/>
            <person name="Grimwood J."/>
            <person name="Gundlach H."/>
            <person name="Haberer G."/>
            <person name="Hollister J.D."/>
            <person name="Ossowski S."/>
            <person name="Ottilar R.P."/>
            <person name="Salamov A.A."/>
            <person name="Schneeberger K."/>
            <person name="Spannagl M."/>
            <person name="Wang X."/>
            <person name="Yang L."/>
            <person name="Nasrallah M.E."/>
            <person name="Bergelson J."/>
            <person name="Carrington J.C."/>
            <person name="Gaut B.S."/>
            <person name="Schmutz J."/>
            <person name="Mayer K.F.X."/>
            <person name="Van de Peer Y."/>
            <person name="Grigoriev I.V."/>
            <person name="Nordborg M."/>
            <person name="Weigel D."/>
            <person name="Guo Y.-L."/>
        </authorList>
    </citation>
    <scope>NUCLEOTIDE SEQUENCE [LARGE SCALE GENOMIC DNA]</scope>
    <source>
        <strain evidence="4">cv. MN47</strain>
    </source>
</reference>
<dbReference type="GO" id="GO:0005794">
    <property type="term" value="C:Golgi apparatus"/>
    <property type="evidence" value="ECO:0007669"/>
    <property type="project" value="TreeGrafter"/>
</dbReference>
<dbReference type="AlphaFoldDB" id="D7L493"/>
<dbReference type="HOGENOM" id="CLU_029159_2_0_1"/>
<dbReference type="OrthoDB" id="1095851at2759"/>
<evidence type="ECO:0000313" key="3">
    <source>
        <dbReference type="EMBL" id="EFH61877.1"/>
    </source>
</evidence>
<dbReference type="KEGG" id="aly:9321684"/>
<evidence type="ECO:0000256" key="1">
    <source>
        <dbReference type="SAM" id="MobiDB-lite"/>
    </source>
</evidence>